<organism evidence="1 2">
    <name type="scientific">Phytophthora palmivora</name>
    <dbReference type="NCBI Taxonomy" id="4796"/>
    <lineage>
        <taxon>Eukaryota</taxon>
        <taxon>Sar</taxon>
        <taxon>Stramenopiles</taxon>
        <taxon>Oomycota</taxon>
        <taxon>Peronosporomycetes</taxon>
        <taxon>Peronosporales</taxon>
        <taxon>Peronosporaceae</taxon>
        <taxon>Phytophthora</taxon>
    </lineage>
</organism>
<gene>
    <name evidence="1" type="ORF">PHPALM_37141</name>
</gene>
<accession>A0A2P4WY61</accession>
<proteinExistence type="predicted"/>
<evidence type="ECO:0000313" key="1">
    <source>
        <dbReference type="EMBL" id="POM58243.1"/>
    </source>
</evidence>
<keyword evidence="2" id="KW-1185">Reference proteome</keyword>
<protein>
    <submittedName>
        <fullName evidence="1">Uncharacterized protein</fullName>
    </submittedName>
</protein>
<dbReference type="AlphaFoldDB" id="A0A2P4WY61"/>
<dbReference type="Proteomes" id="UP000237271">
    <property type="component" value="Unassembled WGS sequence"/>
</dbReference>
<comment type="caution">
    <text evidence="1">The sequence shown here is derived from an EMBL/GenBank/DDBJ whole genome shotgun (WGS) entry which is preliminary data.</text>
</comment>
<name>A0A2P4WY61_9STRA</name>
<dbReference type="EMBL" id="NCKW01020305">
    <property type="protein sequence ID" value="POM58243.1"/>
    <property type="molecule type" value="Genomic_DNA"/>
</dbReference>
<evidence type="ECO:0000313" key="2">
    <source>
        <dbReference type="Proteomes" id="UP000237271"/>
    </source>
</evidence>
<sequence length="80" mass="9521">MVLLKPETSSDGLNSSSVICHGGVMKQRNARWVIKFPRTQRIPCILCLKYSRMWCRNIYHPYSHRVQEYGIKYCIMRRCL</sequence>
<reference evidence="1 2" key="1">
    <citation type="journal article" date="2017" name="Genome Biol. Evol.">
        <title>Phytophthora megakarya and P. palmivora, closely related causal agents of cacao black pod rot, underwent increases in genome sizes and gene numbers by different mechanisms.</title>
        <authorList>
            <person name="Ali S.S."/>
            <person name="Shao J."/>
            <person name="Lary D.J."/>
            <person name="Kronmiller B."/>
            <person name="Shen D."/>
            <person name="Strem M.D."/>
            <person name="Amoako-Attah I."/>
            <person name="Akrofi A.Y."/>
            <person name="Begoude B.A."/>
            <person name="Ten Hoopen G.M."/>
            <person name="Coulibaly K."/>
            <person name="Kebe B.I."/>
            <person name="Melnick R.L."/>
            <person name="Guiltinan M.J."/>
            <person name="Tyler B.M."/>
            <person name="Meinhardt L.W."/>
            <person name="Bailey B.A."/>
        </authorList>
    </citation>
    <scope>NUCLEOTIDE SEQUENCE [LARGE SCALE GENOMIC DNA]</scope>
    <source>
        <strain evidence="2">sbr112.9</strain>
    </source>
</reference>